<protein>
    <submittedName>
        <fullName evidence="1">Uncharacterized protein</fullName>
    </submittedName>
</protein>
<proteinExistence type="predicted"/>
<name>A0ABD1RRA9_9LAMI</name>
<organism evidence="1 2">
    <name type="scientific">Forsythia ovata</name>
    <dbReference type="NCBI Taxonomy" id="205694"/>
    <lineage>
        <taxon>Eukaryota</taxon>
        <taxon>Viridiplantae</taxon>
        <taxon>Streptophyta</taxon>
        <taxon>Embryophyta</taxon>
        <taxon>Tracheophyta</taxon>
        <taxon>Spermatophyta</taxon>
        <taxon>Magnoliopsida</taxon>
        <taxon>eudicotyledons</taxon>
        <taxon>Gunneridae</taxon>
        <taxon>Pentapetalae</taxon>
        <taxon>asterids</taxon>
        <taxon>lamiids</taxon>
        <taxon>Lamiales</taxon>
        <taxon>Oleaceae</taxon>
        <taxon>Forsythieae</taxon>
        <taxon>Forsythia</taxon>
    </lineage>
</organism>
<dbReference type="EMBL" id="JBFOLJ010000012">
    <property type="protein sequence ID" value="KAL2489579.1"/>
    <property type="molecule type" value="Genomic_DNA"/>
</dbReference>
<accession>A0ABD1RRA9</accession>
<evidence type="ECO:0000313" key="1">
    <source>
        <dbReference type="EMBL" id="KAL2489579.1"/>
    </source>
</evidence>
<sequence>MTKNDLPEEEENVEKMTKRLELKSSEELLQNKSGKWMLQKGLLLGVMLHVQNGLQIGANKSKSSRQTNVHEHVDFIPSVQAAQHTTRPPLSNAQQLLGTHYQHWRARDGLNLLPTYGMDVPTMQIYAPMLQPTQDAVFGARDESVRSNLPSKN</sequence>
<reference evidence="2" key="1">
    <citation type="submission" date="2024-07" db="EMBL/GenBank/DDBJ databases">
        <title>Two chromosome-level genome assemblies of Korean endemic species Abeliophyllum distichum and Forsythia ovata (Oleaceae).</title>
        <authorList>
            <person name="Jang H."/>
        </authorList>
    </citation>
    <scope>NUCLEOTIDE SEQUENCE [LARGE SCALE GENOMIC DNA]</scope>
</reference>
<dbReference type="AlphaFoldDB" id="A0ABD1RRA9"/>
<gene>
    <name evidence="1" type="ORF">Fot_42871</name>
</gene>
<dbReference type="Proteomes" id="UP001604277">
    <property type="component" value="Unassembled WGS sequence"/>
</dbReference>
<comment type="caution">
    <text evidence="1">The sequence shown here is derived from an EMBL/GenBank/DDBJ whole genome shotgun (WGS) entry which is preliminary data.</text>
</comment>
<evidence type="ECO:0000313" key="2">
    <source>
        <dbReference type="Proteomes" id="UP001604277"/>
    </source>
</evidence>
<keyword evidence="2" id="KW-1185">Reference proteome</keyword>